<gene>
    <name evidence="1" type="ORF">UFOPK2399_00879</name>
</gene>
<proteinExistence type="predicted"/>
<dbReference type="EMBL" id="CAEZXP010000002">
    <property type="protein sequence ID" value="CAB4693685.1"/>
    <property type="molecule type" value="Genomic_DNA"/>
</dbReference>
<reference evidence="1" key="1">
    <citation type="submission" date="2020-05" db="EMBL/GenBank/DDBJ databases">
        <authorList>
            <person name="Chiriac C."/>
            <person name="Salcher M."/>
            <person name="Ghai R."/>
            <person name="Kavagutti S V."/>
        </authorList>
    </citation>
    <scope>NUCLEOTIDE SEQUENCE</scope>
</reference>
<organism evidence="1">
    <name type="scientific">freshwater metagenome</name>
    <dbReference type="NCBI Taxonomy" id="449393"/>
    <lineage>
        <taxon>unclassified sequences</taxon>
        <taxon>metagenomes</taxon>
        <taxon>ecological metagenomes</taxon>
    </lineage>
</organism>
<name>A0A6J6PAQ9_9ZZZZ</name>
<dbReference type="AlphaFoldDB" id="A0A6J6PAQ9"/>
<evidence type="ECO:0000313" key="1">
    <source>
        <dbReference type="EMBL" id="CAB4693685.1"/>
    </source>
</evidence>
<protein>
    <submittedName>
        <fullName evidence="1">Unannotated protein</fullName>
    </submittedName>
</protein>
<sequence length="98" mass="11694">MIALVFSYDVTDVDEFVKVYGPDGEWSQFFRGGNGFIGTELIRDVELVSRFLVIDRWDSRDAYNEFVEANREEYMRRVDETVFLYDQELRLGTFENVW</sequence>
<accession>A0A6J6PAQ9</accession>
<dbReference type="SUPFAM" id="SSF54909">
    <property type="entry name" value="Dimeric alpha+beta barrel"/>
    <property type="match status" value="1"/>
</dbReference>
<dbReference type="InterPro" id="IPR011008">
    <property type="entry name" value="Dimeric_a/b-barrel"/>
</dbReference>
<dbReference type="Gene3D" id="3.30.70.100">
    <property type="match status" value="1"/>
</dbReference>